<accession>A0A124IW84</accession>
<gene>
    <name evidence="1" type="ORF">ATW55_00615</name>
</gene>
<keyword evidence="2" id="KW-1185">Reference proteome</keyword>
<dbReference type="InterPro" id="IPR015231">
    <property type="entry name" value="DUF1934"/>
</dbReference>
<dbReference type="SUPFAM" id="SSF50814">
    <property type="entry name" value="Lipocalins"/>
    <property type="match status" value="1"/>
</dbReference>
<dbReference type="InterPro" id="IPR012674">
    <property type="entry name" value="Calycin"/>
</dbReference>
<sequence>MERERVGTIHIVSGELDTKAPARIRLRGSLYQAIYKEPEENFAQTETTVTFSLTRRPFIRVERVGGVRASYNFELDQTTDGFYDFPEGKVELRVHTTTLAVFVTNRGIQAEIVASMVMQGADEQPLTIAIELEFEP</sequence>
<evidence type="ECO:0008006" key="3">
    <source>
        <dbReference type="Google" id="ProtNLM"/>
    </source>
</evidence>
<evidence type="ECO:0000313" key="2">
    <source>
        <dbReference type="Proteomes" id="UP000053557"/>
    </source>
</evidence>
<proteinExistence type="predicted"/>
<protein>
    <recommendedName>
        <fullName evidence="3">DUF1934 domain-containing protein</fullName>
    </recommendedName>
</protein>
<dbReference type="EMBL" id="LPVJ01000011">
    <property type="protein sequence ID" value="KUO96616.1"/>
    <property type="molecule type" value="Genomic_DNA"/>
</dbReference>
<name>A0A124IW84_9BACL</name>
<comment type="caution">
    <text evidence="1">The sequence shown here is derived from an EMBL/GenBank/DDBJ whole genome shotgun (WGS) entry which is preliminary data.</text>
</comment>
<dbReference type="Proteomes" id="UP000053557">
    <property type="component" value="Unassembled WGS sequence"/>
</dbReference>
<dbReference type="AlphaFoldDB" id="A0A124IW84"/>
<evidence type="ECO:0000313" key="1">
    <source>
        <dbReference type="EMBL" id="KUO96616.1"/>
    </source>
</evidence>
<organism evidence="1 2">
    <name type="scientific">Ferroacidibacillus organovorans</name>
    <dbReference type="NCBI Taxonomy" id="1765683"/>
    <lineage>
        <taxon>Bacteria</taxon>
        <taxon>Bacillati</taxon>
        <taxon>Bacillota</taxon>
        <taxon>Bacilli</taxon>
        <taxon>Bacillales</taxon>
        <taxon>Alicyclobacillaceae</taxon>
        <taxon>Ferroacidibacillus</taxon>
    </lineage>
</organism>
<dbReference type="Pfam" id="PF09148">
    <property type="entry name" value="DUF1934"/>
    <property type="match status" value="1"/>
</dbReference>
<reference evidence="1 2" key="1">
    <citation type="submission" date="2015-12" db="EMBL/GenBank/DDBJ databases">
        <title>Draft genome sequence of Acidibacillus ferrooxidans ITV001, isolated from a chalcopyrite acid mine drainage site in Brazil.</title>
        <authorList>
            <person name="Dall'Agnol H."/>
            <person name="Nancucheo I."/>
            <person name="Johnson B."/>
            <person name="Oliveira R."/>
            <person name="Leite L."/>
            <person name="Pylro V."/>
            <person name="Nunes G.L."/>
            <person name="Tzotzos G."/>
            <person name="Fernandes G.R."/>
            <person name="Dutra J."/>
            <person name="Orellana S.C."/>
            <person name="Oliveira G."/>
        </authorList>
    </citation>
    <scope>NUCLEOTIDE SEQUENCE [LARGE SCALE GENOMIC DNA]</scope>
    <source>
        <strain evidence="2">ITV01</strain>
    </source>
</reference>
<dbReference type="Gene3D" id="2.40.128.20">
    <property type="match status" value="1"/>
</dbReference>